<sequence>MAAGLTEPPPGALIDVVETPGLEHGPGPSGDHGRLVLSVPPGKKRARSLLIFTLLWNAISWTVAGAFWGVALTEGVDWTLVPAENENGPVPWFVLPLTGLFPAIGVGLAFWWTKMRYTRTLVFAERGSKAGTGTVAVRTEWFGRQKTRSVSLVPGDRATLEEAYQENDVPRHRVRVGPKEVDDRTVSFGTMWDEELVRWVADAINRTLGVDAPDEFGDDPDAPPETVSVSALDESDNPLVRETLDARGRSVIEVPLWPGWPPGKRALVAFGAAFAILWWTILGFTVAGDWREARRNGDWFDPFGLLFNLPFAVAGLVWVSGLIAVCRAKVRTTVGDQFLTVRFGTGLLRYTKSIRRERIEDVVLWKNFGAIKSSGRTHRMAVAAVRLAPPETFGEHFPLSLGGDRAMAATVAALVRHRLEMTGWNPADAPRGDDVA</sequence>
<keyword evidence="1" id="KW-0812">Transmembrane</keyword>
<evidence type="ECO:0008006" key="4">
    <source>
        <dbReference type="Google" id="ProtNLM"/>
    </source>
</evidence>
<feature type="transmembrane region" description="Helical" evidence="1">
    <location>
        <begin position="266"/>
        <end position="287"/>
    </location>
</feature>
<keyword evidence="1" id="KW-1133">Transmembrane helix</keyword>
<evidence type="ECO:0000313" key="2">
    <source>
        <dbReference type="EMBL" id="NNJ25748.1"/>
    </source>
</evidence>
<dbReference type="RefSeq" id="WP_171186067.1">
    <property type="nucleotide sequence ID" value="NZ_WTPX01000048.1"/>
</dbReference>
<evidence type="ECO:0000313" key="3">
    <source>
        <dbReference type="Proteomes" id="UP000609651"/>
    </source>
</evidence>
<name>A0ABX1VEN6_9PLAN</name>
<gene>
    <name evidence="2" type="ORF">LzC2_18220</name>
</gene>
<keyword evidence="1" id="KW-0472">Membrane</keyword>
<feature type="transmembrane region" description="Helical" evidence="1">
    <location>
        <begin position="90"/>
        <end position="112"/>
    </location>
</feature>
<feature type="transmembrane region" description="Helical" evidence="1">
    <location>
        <begin position="49"/>
        <end position="70"/>
    </location>
</feature>
<evidence type="ECO:0000256" key="1">
    <source>
        <dbReference type="SAM" id="Phobius"/>
    </source>
</evidence>
<dbReference type="EMBL" id="WTPX01000048">
    <property type="protein sequence ID" value="NNJ25748.1"/>
    <property type="molecule type" value="Genomic_DNA"/>
</dbReference>
<protein>
    <recommendedName>
        <fullName evidence="4">PH domain-containing protein</fullName>
    </recommendedName>
</protein>
<comment type="caution">
    <text evidence="2">The sequence shown here is derived from an EMBL/GenBank/DDBJ whole genome shotgun (WGS) entry which is preliminary data.</text>
</comment>
<accession>A0ABX1VEN6</accession>
<reference evidence="2 3" key="1">
    <citation type="journal article" date="2020" name="Syst. Appl. Microbiol.">
        <title>Alienimonas chondri sp. nov., a novel planctomycete isolated from the biofilm of the red alga Chondrus crispus.</title>
        <authorList>
            <person name="Vitorino I."/>
            <person name="Albuquerque L."/>
            <person name="Wiegand S."/>
            <person name="Kallscheuer N."/>
            <person name="da Costa M.S."/>
            <person name="Lobo-da-Cunha A."/>
            <person name="Jogler C."/>
            <person name="Lage O.M."/>
        </authorList>
    </citation>
    <scope>NUCLEOTIDE SEQUENCE [LARGE SCALE GENOMIC DNA]</scope>
    <source>
        <strain evidence="2 3">LzC2</strain>
    </source>
</reference>
<proteinExistence type="predicted"/>
<keyword evidence="3" id="KW-1185">Reference proteome</keyword>
<dbReference type="Proteomes" id="UP000609651">
    <property type="component" value="Unassembled WGS sequence"/>
</dbReference>
<feature type="transmembrane region" description="Helical" evidence="1">
    <location>
        <begin position="307"/>
        <end position="326"/>
    </location>
</feature>
<organism evidence="2 3">
    <name type="scientific">Alienimonas chondri</name>
    <dbReference type="NCBI Taxonomy" id="2681879"/>
    <lineage>
        <taxon>Bacteria</taxon>
        <taxon>Pseudomonadati</taxon>
        <taxon>Planctomycetota</taxon>
        <taxon>Planctomycetia</taxon>
        <taxon>Planctomycetales</taxon>
        <taxon>Planctomycetaceae</taxon>
        <taxon>Alienimonas</taxon>
    </lineage>
</organism>